<evidence type="ECO:0000256" key="2">
    <source>
        <dbReference type="ARBA" id="ARBA00023242"/>
    </source>
</evidence>
<dbReference type="RefSeq" id="XP_046008716.1">
    <property type="nucleotide sequence ID" value="XM_046148733.1"/>
</dbReference>
<dbReference type="Pfam" id="PF11951">
    <property type="entry name" value="Fungal_trans_2"/>
    <property type="match status" value="1"/>
</dbReference>
<keyword evidence="6" id="KW-1185">Reference proteome</keyword>
<dbReference type="Proteomes" id="UP000756346">
    <property type="component" value="Unassembled WGS sequence"/>
</dbReference>
<sequence>MSEPSTKGPRKRHCWECRHRSLVCDSARPGCRRCATAGMACPGYSGVKPSRYKWLAPGTVAARPWKRQRQETAPAPTASARRDAQPTGARQSPGALPLHVLPIESIMFEAAQYFNTRIYTGLLPLTELISNPHVYPISDAMLDRAQTRPQYLQLGVVCMALGHYMAQLADASKPAALIERFYTYRGMAIRALNSALDHDQKATHDILLIGVMSHLLLDAQQGLPVTWRWHLQGLEKLMALRGGIAEISRAPGLEPFLVSVLSIGVIGNTTSPASDLTLADVHMDAIDYIIGCTATSPFHMCPPSLFANIVRINHIRHQMTCLSPSSPAQTLYHDAGAVLSHIIGFDVAAWVFSKPAAKKPPLWQLVGRFFKGATCLYCILSLQDLVGVLSKSQLVPFNTLDTFVEQLSVDLAEAVQIPAIRQFTLWPLIVLGVAAGNCHRSSDTNAAVTDVRAFVSAQLVGLSRDVGTFSPLVAKGVLERFWSSGKNTWDSCFDKPYIFTSRLAVDTNGVP</sequence>
<dbReference type="InterPro" id="IPR001138">
    <property type="entry name" value="Zn2Cys6_DnaBD"/>
</dbReference>
<dbReference type="EMBL" id="JAGTJQ010000009">
    <property type="protein sequence ID" value="KAH7025168.1"/>
    <property type="molecule type" value="Genomic_DNA"/>
</dbReference>
<dbReference type="Pfam" id="PF00172">
    <property type="entry name" value="Zn_clus"/>
    <property type="match status" value="1"/>
</dbReference>
<evidence type="ECO:0000256" key="3">
    <source>
        <dbReference type="SAM" id="MobiDB-lite"/>
    </source>
</evidence>
<dbReference type="GO" id="GO:0045944">
    <property type="term" value="P:positive regulation of transcription by RNA polymerase II"/>
    <property type="evidence" value="ECO:0007669"/>
    <property type="project" value="TreeGrafter"/>
</dbReference>
<reference evidence="5" key="1">
    <citation type="journal article" date="2021" name="Nat. Commun.">
        <title>Genetic determinants of endophytism in the Arabidopsis root mycobiome.</title>
        <authorList>
            <person name="Mesny F."/>
            <person name="Miyauchi S."/>
            <person name="Thiergart T."/>
            <person name="Pickel B."/>
            <person name="Atanasova L."/>
            <person name="Karlsson M."/>
            <person name="Huettel B."/>
            <person name="Barry K.W."/>
            <person name="Haridas S."/>
            <person name="Chen C."/>
            <person name="Bauer D."/>
            <person name="Andreopoulos W."/>
            <person name="Pangilinan J."/>
            <person name="LaButti K."/>
            <person name="Riley R."/>
            <person name="Lipzen A."/>
            <person name="Clum A."/>
            <person name="Drula E."/>
            <person name="Henrissat B."/>
            <person name="Kohler A."/>
            <person name="Grigoriev I.V."/>
            <person name="Martin F.M."/>
            <person name="Hacquard S."/>
        </authorList>
    </citation>
    <scope>NUCLEOTIDE SEQUENCE</scope>
    <source>
        <strain evidence="5">MPI-CAGE-CH-0230</strain>
    </source>
</reference>
<evidence type="ECO:0000313" key="6">
    <source>
        <dbReference type="Proteomes" id="UP000756346"/>
    </source>
</evidence>
<feature type="region of interest" description="Disordered" evidence="3">
    <location>
        <begin position="63"/>
        <end position="93"/>
    </location>
</feature>
<dbReference type="InterPro" id="IPR036864">
    <property type="entry name" value="Zn2-C6_fun-type_DNA-bd_sf"/>
</dbReference>
<dbReference type="PANTHER" id="PTHR37534">
    <property type="entry name" value="TRANSCRIPTIONAL ACTIVATOR PROTEIN UGA3"/>
    <property type="match status" value="1"/>
</dbReference>
<dbReference type="AlphaFoldDB" id="A0A9P8Y0V3"/>
<gene>
    <name evidence="5" type="ORF">B0I36DRAFT_166353</name>
</gene>
<accession>A0A9P8Y0V3</accession>
<evidence type="ECO:0000313" key="5">
    <source>
        <dbReference type="EMBL" id="KAH7025168.1"/>
    </source>
</evidence>
<comment type="subcellular location">
    <subcellularLocation>
        <location evidence="1">Nucleus</location>
    </subcellularLocation>
</comment>
<dbReference type="GeneID" id="70178279"/>
<dbReference type="PANTHER" id="PTHR37534:SF48">
    <property type="entry name" value="FINGER DOMAIN PROTEIN, PUTATIVE-RELATED"/>
    <property type="match status" value="1"/>
</dbReference>
<keyword evidence="2" id="KW-0539">Nucleus</keyword>
<dbReference type="GO" id="GO:0005634">
    <property type="term" value="C:nucleus"/>
    <property type="evidence" value="ECO:0007669"/>
    <property type="project" value="UniProtKB-SubCell"/>
</dbReference>
<organism evidence="5 6">
    <name type="scientific">Microdochium trichocladiopsis</name>
    <dbReference type="NCBI Taxonomy" id="1682393"/>
    <lineage>
        <taxon>Eukaryota</taxon>
        <taxon>Fungi</taxon>
        <taxon>Dikarya</taxon>
        <taxon>Ascomycota</taxon>
        <taxon>Pezizomycotina</taxon>
        <taxon>Sordariomycetes</taxon>
        <taxon>Xylariomycetidae</taxon>
        <taxon>Xylariales</taxon>
        <taxon>Microdochiaceae</taxon>
        <taxon>Microdochium</taxon>
    </lineage>
</organism>
<evidence type="ECO:0000256" key="1">
    <source>
        <dbReference type="ARBA" id="ARBA00004123"/>
    </source>
</evidence>
<feature type="domain" description="Zn(2)-C6 fungal-type" evidence="4">
    <location>
        <begin position="13"/>
        <end position="41"/>
    </location>
</feature>
<dbReference type="OrthoDB" id="5386330at2759"/>
<dbReference type="CDD" id="cd00067">
    <property type="entry name" value="GAL4"/>
    <property type="match status" value="1"/>
</dbReference>
<dbReference type="GO" id="GO:0008270">
    <property type="term" value="F:zinc ion binding"/>
    <property type="evidence" value="ECO:0007669"/>
    <property type="project" value="InterPro"/>
</dbReference>
<evidence type="ECO:0000259" key="4">
    <source>
        <dbReference type="PROSITE" id="PS50048"/>
    </source>
</evidence>
<name>A0A9P8Y0V3_9PEZI</name>
<proteinExistence type="predicted"/>
<protein>
    <recommendedName>
        <fullName evidence="4">Zn(2)-C6 fungal-type domain-containing protein</fullName>
    </recommendedName>
</protein>
<comment type="caution">
    <text evidence="5">The sequence shown here is derived from an EMBL/GenBank/DDBJ whole genome shotgun (WGS) entry which is preliminary data.</text>
</comment>
<dbReference type="GO" id="GO:0000976">
    <property type="term" value="F:transcription cis-regulatory region binding"/>
    <property type="evidence" value="ECO:0007669"/>
    <property type="project" value="TreeGrafter"/>
</dbReference>
<dbReference type="InterPro" id="IPR021858">
    <property type="entry name" value="Fun_TF"/>
</dbReference>
<dbReference type="SUPFAM" id="SSF57701">
    <property type="entry name" value="Zn2/Cys6 DNA-binding domain"/>
    <property type="match status" value="1"/>
</dbReference>
<dbReference type="GO" id="GO:0000981">
    <property type="term" value="F:DNA-binding transcription factor activity, RNA polymerase II-specific"/>
    <property type="evidence" value="ECO:0007669"/>
    <property type="project" value="InterPro"/>
</dbReference>
<dbReference type="PROSITE" id="PS50048">
    <property type="entry name" value="ZN2_CY6_FUNGAL_2"/>
    <property type="match status" value="1"/>
</dbReference>